<evidence type="ECO:0000313" key="1">
    <source>
        <dbReference type="EMBL" id="AZB71476.1"/>
    </source>
</evidence>
<dbReference type="RefSeq" id="WP_208674812.1">
    <property type="nucleotide sequence ID" value="NZ_CP030139.2"/>
</dbReference>
<name>A0AAN1UTF3_SYNEL</name>
<sequence>MCHYLSIVDDSEAVQYILAKIKHLDTQDAIDLLSLIYEGCQYLFLISDELRARFKEISFRQYIQFIESNLLAVDEDTKGKLWSEISDTICSSHDFDVISQLLKLYLIYVNTQDAIKFILDKIKILEAGQAKTLLDRALEYHPSAFLESCKLHSCLRDYNFNQYMNVVQKILDNSENLKLSKTLINDLTTFLDHCSDEERSNIWYKVAYLKNNLQYRGSFWDVSPLEYKQQLITKRYSDFFELVERFKSSSYPYSQYISNNYRNLYDFDSNDKELADLWGNRTRIDFEKAKMLSARGAEKLVQYFYRNLGSNVEDLAIHQINNKSIEWKKADICISQNNLSKLIDIKNSRQTINSDIYSEFCIPEFKKNRGKDVVIAAVLSPYLKLEFMNSDGAPFKIQDPQYLGELSNSQLQSLNQDFRNDIIRLDMTRTDPKTYLPPWLFDYCSTFYQEQINIATQFLDLHEDEIPSYDDLLILNKNQIDYYIPIFIYANRSIPASWQDNVPSWKQTFIQLLYRSNKESLKLPHIFIAILRHFLIMLSTNNNSYHPNQLLYFLNLNKAVSGNDINPLKIYYPLNIVSEFCQTLSTVWNNKNRLKLTGFKIFKFDGKGLLTGKFSEKDYHPTTILAFCGGTIQGKGKCGYSPLIIGKDVNCHYCGKLICPKNDCGYCSYNCIGHKERNQRKPENSR</sequence>
<organism evidence="1 2">
    <name type="scientific">Synechococcus elongatus PCC 11801</name>
    <dbReference type="NCBI Taxonomy" id="2219813"/>
    <lineage>
        <taxon>Bacteria</taxon>
        <taxon>Bacillati</taxon>
        <taxon>Cyanobacteriota</taxon>
        <taxon>Cyanophyceae</taxon>
        <taxon>Synechococcales</taxon>
        <taxon>Synechococcaceae</taxon>
        <taxon>Synechococcus</taxon>
    </lineage>
</organism>
<accession>A0AAN1UTF3</accession>
<protein>
    <submittedName>
        <fullName evidence="1">Uncharacterized protein</fullName>
    </submittedName>
</protein>
<dbReference type="Proteomes" id="UP000267249">
    <property type="component" value="Chromosome"/>
</dbReference>
<dbReference type="AlphaFoldDB" id="A0AAN1UTF3"/>
<reference evidence="1 2" key="1">
    <citation type="journal article" date="2018" name="Sci. Rep.">
        <title>Genome Features and Biochemical Characteristics of a Robust, Fast Growing and Naturally Transformable Cyanobacterium Synechococcus elongatus PCC 11801 Isolated from India.</title>
        <authorList>
            <person name="Jaiswal D."/>
            <person name="Sengupta A."/>
            <person name="Sohoni S."/>
            <person name="Sengupta S."/>
            <person name="Phadnavis A.G."/>
            <person name="Pakrasi H.B."/>
            <person name="Wangikar P.P."/>
        </authorList>
    </citation>
    <scope>NUCLEOTIDE SEQUENCE [LARGE SCALE GENOMIC DNA]</scope>
    <source>
        <strain evidence="1 2">PCC 11801</strain>
    </source>
</reference>
<dbReference type="EMBL" id="CP030139">
    <property type="protein sequence ID" value="AZB71476.1"/>
    <property type="molecule type" value="Genomic_DNA"/>
</dbReference>
<gene>
    <name evidence="1" type="ORF">DOP62_00915</name>
</gene>
<evidence type="ECO:0000313" key="2">
    <source>
        <dbReference type="Proteomes" id="UP000267249"/>
    </source>
</evidence>
<proteinExistence type="predicted"/>